<dbReference type="Pfam" id="PF00627">
    <property type="entry name" value="UBA"/>
    <property type="match status" value="1"/>
</dbReference>
<organism evidence="3 4">
    <name type="scientific">Vitis vinifera</name>
    <name type="common">Grape</name>
    <dbReference type="NCBI Taxonomy" id="29760"/>
    <lineage>
        <taxon>Eukaryota</taxon>
        <taxon>Viridiplantae</taxon>
        <taxon>Streptophyta</taxon>
        <taxon>Embryophyta</taxon>
        <taxon>Tracheophyta</taxon>
        <taxon>Spermatophyta</taxon>
        <taxon>Magnoliopsida</taxon>
        <taxon>eudicotyledons</taxon>
        <taxon>Gunneridae</taxon>
        <taxon>Pentapetalae</taxon>
        <taxon>rosids</taxon>
        <taxon>Vitales</taxon>
        <taxon>Vitaceae</taxon>
        <taxon>Viteae</taxon>
        <taxon>Vitis</taxon>
    </lineage>
</organism>
<feature type="domain" description="UBA" evidence="2">
    <location>
        <begin position="152"/>
        <end position="197"/>
    </location>
</feature>
<evidence type="ECO:0000313" key="3">
    <source>
        <dbReference type="EMBL" id="RVW38478.1"/>
    </source>
</evidence>
<sequence>MKSIKTELSYPNQIGVSDKNHLPTSMSYGVDMTLGEATQESSRFPGRGRTLSSSRSQTTPSDSTLEARLLDNSNLDHSLDVAANTTQQQVLDERISGCGAERSEVWGRWELLGFVCTQLLANIAALPNAFQRSSVDSAAAVARGNAHDQDSLVSEEDIQKLVSMGFERVKIRTNFVEVALAAADGDLNIAVEILSQQVWVEKQKEISAYPTDCPSHHVCLG</sequence>
<comment type="caution">
    <text evidence="3">The sequence shown here is derived from an EMBL/GenBank/DDBJ whole genome shotgun (WGS) entry which is preliminary data.</text>
</comment>
<evidence type="ECO:0000256" key="1">
    <source>
        <dbReference type="SAM" id="MobiDB-lite"/>
    </source>
</evidence>
<evidence type="ECO:0000259" key="2">
    <source>
        <dbReference type="PROSITE" id="PS50030"/>
    </source>
</evidence>
<dbReference type="EMBL" id="QGNW01001506">
    <property type="protein sequence ID" value="RVW38478.1"/>
    <property type="molecule type" value="Genomic_DNA"/>
</dbReference>
<dbReference type="SUPFAM" id="SSF46934">
    <property type="entry name" value="UBA-like"/>
    <property type="match status" value="1"/>
</dbReference>
<dbReference type="Gene3D" id="1.10.8.10">
    <property type="entry name" value="DNA helicase RuvA subunit, C-terminal domain"/>
    <property type="match status" value="1"/>
</dbReference>
<evidence type="ECO:0000313" key="4">
    <source>
        <dbReference type="Proteomes" id="UP000288805"/>
    </source>
</evidence>
<gene>
    <name evidence="3" type="ORF">CK203_082357</name>
</gene>
<dbReference type="PROSITE" id="PS50030">
    <property type="entry name" value="UBA"/>
    <property type="match status" value="1"/>
</dbReference>
<dbReference type="InterPro" id="IPR009060">
    <property type="entry name" value="UBA-like_sf"/>
</dbReference>
<dbReference type="Proteomes" id="UP000288805">
    <property type="component" value="Unassembled WGS sequence"/>
</dbReference>
<dbReference type="InterPro" id="IPR015940">
    <property type="entry name" value="UBA"/>
</dbReference>
<dbReference type="AlphaFoldDB" id="A0A438DT95"/>
<protein>
    <recommendedName>
        <fullName evidence="2">UBA domain-containing protein</fullName>
    </recommendedName>
</protein>
<feature type="compositionally biased region" description="Low complexity" evidence="1">
    <location>
        <begin position="50"/>
        <end position="64"/>
    </location>
</feature>
<reference evidence="3 4" key="1">
    <citation type="journal article" date="2018" name="PLoS Genet.">
        <title>Population sequencing reveals clonal diversity and ancestral inbreeding in the grapevine cultivar Chardonnay.</title>
        <authorList>
            <person name="Roach M.J."/>
            <person name="Johnson D.L."/>
            <person name="Bohlmann J."/>
            <person name="van Vuuren H.J."/>
            <person name="Jones S.J."/>
            <person name="Pretorius I.S."/>
            <person name="Schmidt S.A."/>
            <person name="Borneman A.R."/>
        </authorList>
    </citation>
    <scope>NUCLEOTIDE SEQUENCE [LARGE SCALE GENOMIC DNA]</scope>
    <source>
        <strain evidence="4">cv. Chardonnay</strain>
        <tissue evidence="3">Leaf</tissue>
    </source>
</reference>
<feature type="region of interest" description="Disordered" evidence="1">
    <location>
        <begin position="1"/>
        <end position="22"/>
    </location>
</feature>
<accession>A0A438DT95</accession>
<feature type="region of interest" description="Disordered" evidence="1">
    <location>
        <begin position="38"/>
        <end position="64"/>
    </location>
</feature>
<name>A0A438DT95_VITVI</name>
<proteinExistence type="predicted"/>